<evidence type="ECO:0008006" key="3">
    <source>
        <dbReference type="Google" id="ProtNLM"/>
    </source>
</evidence>
<evidence type="ECO:0000313" key="1">
    <source>
        <dbReference type="EMBL" id="EXC16225.1"/>
    </source>
</evidence>
<sequence>MRNEDIAELMRAMEVSFKQHSDEQLAKFSSLLEQHMTITDQRLSQLAQPQPSPGSTMEVTAGQTYAKADDSTYKGHRLDYDLQHPDMNSLLKTLRLDVPQFNGTNVVNWVYKIEKFFSLHCIDPDLRLAVVAFHLDGEPVTWY</sequence>
<keyword evidence="2" id="KW-1185">Reference proteome</keyword>
<accession>W9RX19</accession>
<name>W9RX19_9ROSA</name>
<proteinExistence type="predicted"/>
<gene>
    <name evidence="1" type="ORF">L484_024397</name>
</gene>
<reference evidence="2" key="1">
    <citation type="submission" date="2013-01" db="EMBL/GenBank/DDBJ databases">
        <title>Draft Genome Sequence of a Mulberry Tree, Morus notabilis C.K. Schneid.</title>
        <authorList>
            <person name="He N."/>
            <person name="Zhao S."/>
        </authorList>
    </citation>
    <scope>NUCLEOTIDE SEQUENCE</scope>
</reference>
<protein>
    <recommendedName>
        <fullName evidence="3">Retrotransposon gag domain-containing protein</fullName>
    </recommendedName>
</protein>
<organism evidence="1 2">
    <name type="scientific">Morus notabilis</name>
    <dbReference type="NCBI Taxonomy" id="981085"/>
    <lineage>
        <taxon>Eukaryota</taxon>
        <taxon>Viridiplantae</taxon>
        <taxon>Streptophyta</taxon>
        <taxon>Embryophyta</taxon>
        <taxon>Tracheophyta</taxon>
        <taxon>Spermatophyta</taxon>
        <taxon>Magnoliopsida</taxon>
        <taxon>eudicotyledons</taxon>
        <taxon>Gunneridae</taxon>
        <taxon>Pentapetalae</taxon>
        <taxon>rosids</taxon>
        <taxon>fabids</taxon>
        <taxon>Rosales</taxon>
        <taxon>Moraceae</taxon>
        <taxon>Moreae</taxon>
        <taxon>Morus</taxon>
    </lineage>
</organism>
<dbReference type="EMBL" id="KE345789">
    <property type="protein sequence ID" value="EXC16225.1"/>
    <property type="molecule type" value="Genomic_DNA"/>
</dbReference>
<dbReference type="Proteomes" id="UP000030645">
    <property type="component" value="Unassembled WGS sequence"/>
</dbReference>
<dbReference type="AlphaFoldDB" id="W9RX19"/>
<evidence type="ECO:0000313" key="2">
    <source>
        <dbReference type="Proteomes" id="UP000030645"/>
    </source>
</evidence>